<dbReference type="Gene3D" id="1.10.1200.10">
    <property type="entry name" value="ACP-like"/>
    <property type="match status" value="2"/>
</dbReference>
<dbReference type="NCBIfam" id="NF003417">
    <property type="entry name" value="PRK04813.1"/>
    <property type="match status" value="2"/>
</dbReference>
<dbReference type="FunFam" id="1.10.1200.10:FF:000005">
    <property type="entry name" value="Nonribosomal peptide synthetase 1"/>
    <property type="match status" value="2"/>
</dbReference>
<dbReference type="InterPro" id="IPR023213">
    <property type="entry name" value="CAT-like_dom_sf"/>
</dbReference>
<dbReference type="PANTHER" id="PTHR45527">
    <property type="entry name" value="NONRIBOSOMAL PEPTIDE SYNTHETASE"/>
    <property type="match status" value="1"/>
</dbReference>
<dbReference type="Gene3D" id="3.30.300.30">
    <property type="match status" value="2"/>
</dbReference>
<evidence type="ECO:0000256" key="5">
    <source>
        <dbReference type="ARBA" id="ARBA00022737"/>
    </source>
</evidence>
<dbReference type="InterPro" id="IPR000873">
    <property type="entry name" value="AMP-dep_synth/lig_dom"/>
</dbReference>
<dbReference type="CDD" id="cd12115">
    <property type="entry name" value="A_NRPS_Sfm_like"/>
    <property type="match status" value="1"/>
</dbReference>
<dbReference type="FunFam" id="2.30.38.10:FF:000001">
    <property type="entry name" value="Non-ribosomal peptide synthetase PvdI"/>
    <property type="match status" value="2"/>
</dbReference>
<dbReference type="InterPro" id="IPR020845">
    <property type="entry name" value="AMP-binding_CS"/>
</dbReference>
<evidence type="ECO:0000259" key="7">
    <source>
        <dbReference type="PROSITE" id="PS50075"/>
    </source>
</evidence>
<dbReference type="CDD" id="cd19534">
    <property type="entry name" value="E_NRPS"/>
    <property type="match status" value="1"/>
</dbReference>
<dbReference type="Pfam" id="PF13193">
    <property type="entry name" value="AMP-binding_C"/>
    <property type="match status" value="2"/>
</dbReference>
<dbReference type="SUPFAM" id="SSF52777">
    <property type="entry name" value="CoA-dependent acyltransferases"/>
    <property type="match status" value="6"/>
</dbReference>
<dbReference type="Pfam" id="PF00550">
    <property type="entry name" value="PP-binding"/>
    <property type="match status" value="2"/>
</dbReference>
<sequence length="2652" mass="299846">MNKKQSAINQLSLEEKRQLLAKLEQKKKQKKQLFPLSFAQSRLWFLDSLQGDNAAYNIPAALELKGKLNLNILKKSLNEIIRRHEILRTVFIVIKGDAKQKIISDITLDMPLIDVQNLSKREQEKEIKTNIKYQALQPFNLEKTPLLRSVIFQRDKEDYVLLFTVHHIIADYWSMRVLIQELALIYQAFSQQKPSPLPSLPIQYADFAVWQRKWLQGKEKSEQLEYWSKKLENHPPILQLTTDFPRPAIQSFRGTTEEFFLSPEVSDSLKTLSRQAGTTLFMTLLAAFKILLYRYTGQNDISVGSTVANRNRTEIENLIGLFVNNLVFRTQIKSHISFRDFLSEVKEVALGAYAHQDLPFEYLVEILQPERNLSHNPLFQVMFILHNPPSQKVNLPGLTLKTLSWESQTSRFDLSLDMYETDSGLRGVFEYNTDLFRESTIKRLIANFKILLDSIINNSEQHISKLNLLTYSEEKQLLIEGDLVTGRLGDWEIIEEDKYIPIHRLFEVQVWKTPNNIAVVFEEESLTYQQLNQKANQLAHYLHSLGVKTETLVGICLEPSLEMVISLLAILKVGGAYLPLDPNYPEKRLDFMIKDSEINYLIGSSEGDFVVLRSGVRSEESIKFFVDIKELKAKINKQKDTNIDIEINRENLAYVIYTSGSTGIPKGVQIPHRALSNFLLSMSKKPGLTDNDTLLSVTTLSFDIAALELYLPLIVGAKLILVARNIAVDGVSIAQQLETHQVTVMQGTPATWKLLVSSGWEGKKDLTIFCGGEALDPGLAQYLQQKSKKVWNLYGPTETTIWSSVYKVNSDKVRLGKPINNTQFYILDKDYNRVPIGVPGELYIGGMGIARGYLNRPELTAERFIAIPPTPLSKGVKGGIDGERLYKTGDLVKYGEDGEIEYLGRIDYQVKLRGFRLELGEIETILLTHPQVREAVVIVKEESLIAYIVTKGNREEGTGNRMGEIKLYGYLKEFLGEKLPNYMIPSRFMELDSLPLTPNGKIDRKALPEIELNSEDYVAPKTATEEILAGIWATILKVSQISVEDNFFELGGHSLLATRVMSQVRQVFSVELPLRVLFEKPTISSLSKAIEGEGKQEFLPLEKIERNGELPLSFAQQRQWFLAQLEPDSPFYNIPGVVRLTGKLDISVLQNSLNEVVSRHEVLRTGIQTIDGKPQLIIYSKITLNLPIIDLKNIPHSEESAKKLVEDAIKQPFNLEQSPLLRVKLLQLAEEEYILLLVIHHSVADAWSVGIFIQEVAALYQAFSQQKPSSLSKLPIQYLDFAAWQRKWLQGDTLETQLTYWKKQLENAPTLLEIPSDRPRPPIQTFNGNTLTFQLSEEISSALKQLSQQQNSTLFMILLAAFKVLLHRYTNSEDIIVGSPIANRNHRETEKSIGFFANTLTLRTRLSGTITFLELLQQVKETTLGAYSHQDLPFEQLVEALQPERDLSYTPLFQVMFVLQNIPMQSIELPGLSLTSIKPESTTAKFDLTLFMSETKEGLTATFEYNSDLFEESRIQRLAEHFQTLITGIIANPQQPLWSLPLGVGSVGSGEMGRLGDGETGRWGDWEMGRLGDGEMGRWGDWETPELGDGEMGRLGDTGVGSLIYQLFETQVENTPNAIALIHETQQLTYHELNSQANQLAHYLQQLGVKPETPVGVCLNRSPHLIITLLAILKAGGAYLPLDPHYPSERLALMIEDAKIPILITQGNILQPPGVTIVDLDLDQDKITEQPIINPSTNVLPQNLAYLIYTSGSTGRPKGVAIAHSSTASLLNWAKDTFTSEQISGVLASTSVCFDLSVFEIFVPLSWGGSVILVDNALALPELSYIEKVTLINTVPTAATELLRLNAIPNSVKTINLAGEALSKHLVQKLYKNSPVEKVFNLYGPSEDTTYSTVALINPETQNSPSIGFAVTNTQAYILDHYLQPVPMGVPGELYLGGKGLARGYLHQPVLTAERFIPSPFGEGERLYKTGDRVRLREDGEIEYLGRNDYQVKVRGFRIELGEVEDKLLKHPDIAQAVATVKEDNNGNKRLVAYLVIESTATFSGEENLRRFLQETLPDYMVPSLYVILDSLPLTPNGKIDRKALPEPEINTNIQQEFIAPETPQEKSLAIIWSQVLGCDRLSVNDNFFALGGDSILAIQVVAKAKQMGLKLAPKDLFQHQTIAKLATAINQSLSTIKAEQGTVTGVVPLTPIQNWFFEQNLRDPHHWNQAILLEIEQQINTQNLQQAITKLLEHHDALRLSFELTELGWQQVNNDLNNIIPFIEIDFSSLPDQVLELAISSTATQIQSSFSLDTEPLIKIAWFNLGNHRSSRLLIVMHHLVIDGLSWRIFLEDLQIVYQQINQNKEILLPQKTTSFKYWSEQLQSYVNSELITSKLDEYLTMFNNSISPLPVDLPTGENIMSEAETLSLNFSEEDTQRLLKEIPSRHQIQINEVLIAALVQTFETLIGQKKLLIELEGHGRENLFEDVDLSRTIGWFTTLFPVVFDLSKAENNLEAINRIKEQLNNISDHGINYGILRYLGGKAIKKQLKNLPNAEIHFNHFGQFNNLFTPESTFKIAKEPSGNARSKRDKRSCLIEINSLIMNNQLRIDWTFSKSVCLQETIDKLMDNFSDKLQDIINYCLFREEREYKPLDFPKMDFTPEELDDFLSDL</sequence>
<keyword evidence="3" id="KW-0596">Phosphopantetheine</keyword>
<dbReference type="Gene3D" id="3.30.559.30">
    <property type="entry name" value="Nonribosomal peptide synthetase, condensation domain"/>
    <property type="match status" value="3"/>
</dbReference>
<dbReference type="Gene3D" id="2.30.38.10">
    <property type="entry name" value="Luciferase, Domain 3"/>
    <property type="match status" value="2"/>
</dbReference>
<keyword evidence="4" id="KW-0597">Phosphoprotein</keyword>
<evidence type="ECO:0000313" key="8">
    <source>
        <dbReference type="EMBL" id="EAM51457.1"/>
    </source>
</evidence>
<keyword evidence="5" id="KW-0677">Repeat</keyword>
<dbReference type="PANTHER" id="PTHR45527:SF1">
    <property type="entry name" value="FATTY ACID SYNTHASE"/>
    <property type="match status" value="1"/>
</dbReference>
<dbReference type="FunFam" id="3.30.300.30:FF:000015">
    <property type="entry name" value="Nonribosomal peptide synthase SidD"/>
    <property type="match status" value="1"/>
</dbReference>
<dbReference type="Proteomes" id="UP000003922">
    <property type="component" value="Unassembled WGS sequence"/>
</dbReference>
<feature type="domain" description="Carrier" evidence="7">
    <location>
        <begin position="1019"/>
        <end position="1094"/>
    </location>
</feature>
<evidence type="ECO:0000256" key="4">
    <source>
        <dbReference type="ARBA" id="ARBA00022553"/>
    </source>
</evidence>
<dbReference type="GO" id="GO:0003824">
    <property type="term" value="F:catalytic activity"/>
    <property type="evidence" value="ECO:0007669"/>
    <property type="project" value="InterPro"/>
</dbReference>
<reference evidence="8" key="2">
    <citation type="submission" date="2005-06" db="EMBL/GenBank/DDBJ databases">
        <title>Sequencing of the draft genome and assembly of Crocosphaera watsonii WH 8501.</title>
        <authorList>
            <consortium name="US DOE Joint Genome Institute (JGI-PGF)"/>
            <person name="Copeland A."/>
            <person name="Lucas S."/>
            <person name="Lapidus A."/>
            <person name="Barry K."/>
            <person name="Detter C."/>
            <person name="Glavina T."/>
            <person name="Hammon N."/>
            <person name="Israni S."/>
            <person name="Pitluck S."/>
            <person name="Richardson P."/>
        </authorList>
    </citation>
    <scope>NUCLEOTIDE SEQUENCE [LARGE SCALE GENOMIC DNA]</scope>
    <source>
        <strain evidence="8">WH 8501</strain>
    </source>
</reference>
<dbReference type="FunFam" id="3.40.50.12780:FF:000012">
    <property type="entry name" value="Non-ribosomal peptide synthetase"/>
    <property type="match status" value="2"/>
</dbReference>
<evidence type="ECO:0000256" key="2">
    <source>
        <dbReference type="ARBA" id="ARBA00006432"/>
    </source>
</evidence>
<dbReference type="EMBL" id="AADV02000005">
    <property type="protein sequence ID" value="EAM51457.1"/>
    <property type="molecule type" value="Genomic_DNA"/>
</dbReference>
<dbReference type="FunFam" id="3.40.50.980:FF:000001">
    <property type="entry name" value="Non-ribosomal peptide synthetase"/>
    <property type="match status" value="2"/>
</dbReference>
<dbReference type="InterPro" id="IPR010071">
    <property type="entry name" value="AA_adenyl_dom"/>
</dbReference>
<dbReference type="GO" id="GO:0005737">
    <property type="term" value="C:cytoplasm"/>
    <property type="evidence" value="ECO:0007669"/>
    <property type="project" value="TreeGrafter"/>
</dbReference>
<dbReference type="PROSITE" id="PS00455">
    <property type="entry name" value="AMP_BINDING"/>
    <property type="match status" value="2"/>
</dbReference>
<dbReference type="Pfam" id="PF00501">
    <property type="entry name" value="AMP-binding"/>
    <property type="match status" value="2"/>
</dbReference>
<dbReference type="Gene3D" id="3.40.50.980">
    <property type="match status" value="4"/>
</dbReference>
<dbReference type="PROSITE" id="PS00012">
    <property type="entry name" value="PHOSPHOPANTETHEINE"/>
    <property type="match status" value="1"/>
</dbReference>
<dbReference type="InterPro" id="IPR010060">
    <property type="entry name" value="NRPS_synth"/>
</dbReference>
<name>Q4C5E5_CROWT</name>
<reference evidence="8" key="3">
    <citation type="submission" date="2016-12" db="EMBL/GenBank/DDBJ databases">
        <title>Annotation of the draft genome assembly of Crocosphaera watsonii WH 8501.</title>
        <authorList>
            <consortium name="US DOE Joint Genome Institute (JGI-ORNL)"/>
            <person name="Larimer F."/>
            <person name="Land M."/>
        </authorList>
    </citation>
    <scope>NUCLEOTIDE SEQUENCE</scope>
    <source>
        <strain evidence="8">WH 8501</strain>
    </source>
</reference>
<dbReference type="GO" id="GO:0043041">
    <property type="term" value="P:amino acid activation for nonribosomal peptide biosynthetic process"/>
    <property type="evidence" value="ECO:0007669"/>
    <property type="project" value="TreeGrafter"/>
</dbReference>
<dbReference type="CDD" id="cd12116">
    <property type="entry name" value="A_NRPS_Ta1_like"/>
    <property type="match status" value="1"/>
</dbReference>
<feature type="domain" description="Carrier" evidence="7">
    <location>
        <begin position="2100"/>
        <end position="2174"/>
    </location>
</feature>
<dbReference type="InterPro" id="IPR009081">
    <property type="entry name" value="PP-bd_ACP"/>
</dbReference>
<keyword evidence="9" id="KW-1185">Reference proteome</keyword>
<dbReference type="OrthoDB" id="9757538at2"/>
<dbReference type="Pfam" id="PF00668">
    <property type="entry name" value="Condensation"/>
    <property type="match status" value="3"/>
</dbReference>
<organism evidence="8 9">
    <name type="scientific">Crocosphaera watsonii WH 8501</name>
    <dbReference type="NCBI Taxonomy" id="165597"/>
    <lineage>
        <taxon>Bacteria</taxon>
        <taxon>Bacillati</taxon>
        <taxon>Cyanobacteriota</taxon>
        <taxon>Cyanophyceae</taxon>
        <taxon>Oscillatoriophycideae</taxon>
        <taxon>Chroococcales</taxon>
        <taxon>Aphanothecaceae</taxon>
        <taxon>Crocosphaera</taxon>
    </lineage>
</organism>
<dbReference type="InterPro" id="IPR036736">
    <property type="entry name" value="ACP-like_sf"/>
</dbReference>
<dbReference type="FunFam" id="3.30.559.10:FF:000012">
    <property type="entry name" value="Non-ribosomal peptide synthetase"/>
    <property type="match status" value="2"/>
</dbReference>
<evidence type="ECO:0000256" key="1">
    <source>
        <dbReference type="ARBA" id="ARBA00001957"/>
    </source>
</evidence>
<reference evidence="8" key="1">
    <citation type="submission" date="2004-02" db="EMBL/GenBank/DDBJ databases">
        <authorList>
            <consortium name="DOE Joint Genome Institute"/>
        </authorList>
    </citation>
    <scope>NUCLEOTIDE SEQUENCE [LARGE SCALE GENOMIC DNA]</scope>
    <source>
        <strain evidence="8">WH 8501</strain>
    </source>
</reference>
<protein>
    <submittedName>
        <fullName evidence="8">Non-ribosomal peptide synthase:Amino acid adenylation</fullName>
    </submittedName>
</protein>
<accession>Q4C5E5</accession>
<dbReference type="GO" id="GO:0008610">
    <property type="term" value="P:lipid biosynthetic process"/>
    <property type="evidence" value="ECO:0007669"/>
    <property type="project" value="UniProtKB-ARBA"/>
</dbReference>
<dbReference type="SUPFAM" id="SSF47336">
    <property type="entry name" value="ACP-like"/>
    <property type="match status" value="2"/>
</dbReference>
<dbReference type="FunFam" id="3.30.300.30:FF:000010">
    <property type="entry name" value="Enterobactin synthetase component F"/>
    <property type="match status" value="1"/>
</dbReference>
<evidence type="ECO:0000256" key="6">
    <source>
        <dbReference type="ARBA" id="ARBA00023194"/>
    </source>
</evidence>
<dbReference type="InterPro" id="IPR045851">
    <property type="entry name" value="AMP-bd_C_sf"/>
</dbReference>
<dbReference type="GO" id="GO:0017000">
    <property type="term" value="P:antibiotic biosynthetic process"/>
    <property type="evidence" value="ECO:0007669"/>
    <property type="project" value="UniProtKB-KW"/>
</dbReference>
<dbReference type="GO" id="GO:0044550">
    <property type="term" value="P:secondary metabolite biosynthetic process"/>
    <property type="evidence" value="ECO:0007669"/>
    <property type="project" value="UniProtKB-ARBA"/>
</dbReference>
<dbReference type="NCBIfam" id="TIGR01733">
    <property type="entry name" value="AA-adenyl-dom"/>
    <property type="match status" value="2"/>
</dbReference>
<evidence type="ECO:0000256" key="3">
    <source>
        <dbReference type="ARBA" id="ARBA00022450"/>
    </source>
</evidence>
<comment type="caution">
    <text evidence="8">The sequence shown here is derived from an EMBL/GenBank/DDBJ whole genome shotgun (WGS) entry which is preliminary data.</text>
</comment>
<dbReference type="RefSeq" id="WP_007304969.1">
    <property type="nucleotide sequence ID" value="NZ_AADV02000005.1"/>
</dbReference>
<comment type="cofactor">
    <cofactor evidence="1">
        <name>pantetheine 4'-phosphate</name>
        <dbReference type="ChEBI" id="CHEBI:47942"/>
    </cofactor>
</comment>
<dbReference type="GO" id="GO:0031177">
    <property type="term" value="F:phosphopantetheine binding"/>
    <property type="evidence" value="ECO:0007669"/>
    <property type="project" value="InterPro"/>
</dbReference>
<dbReference type="InterPro" id="IPR020806">
    <property type="entry name" value="PKS_PP-bd"/>
</dbReference>
<dbReference type="SUPFAM" id="SSF56801">
    <property type="entry name" value="Acetyl-CoA synthetase-like"/>
    <property type="match status" value="2"/>
</dbReference>
<evidence type="ECO:0000313" key="9">
    <source>
        <dbReference type="Proteomes" id="UP000003922"/>
    </source>
</evidence>
<dbReference type="Gene3D" id="3.30.559.10">
    <property type="entry name" value="Chloramphenicol acetyltransferase-like domain"/>
    <property type="match status" value="3"/>
</dbReference>
<comment type="similarity">
    <text evidence="2">Belongs to the ATP-dependent AMP-binding enzyme family.</text>
</comment>
<dbReference type="InterPro" id="IPR025110">
    <property type="entry name" value="AMP-bd_C"/>
</dbReference>
<proteinExistence type="inferred from homology"/>
<gene>
    <name evidence="8" type="ORF">CwatDRAFT_4590</name>
</gene>
<dbReference type="InterPro" id="IPR006162">
    <property type="entry name" value="Ppantetheine_attach_site"/>
</dbReference>
<dbReference type="NCBIfam" id="TIGR01720">
    <property type="entry name" value="NRPS-para261"/>
    <property type="match status" value="1"/>
</dbReference>
<keyword evidence="6" id="KW-0045">Antibiotic biosynthesis</keyword>
<dbReference type="CDD" id="cd19531">
    <property type="entry name" value="LCL_NRPS-like"/>
    <property type="match status" value="2"/>
</dbReference>
<dbReference type="KEGG" id="cwa:CwatDRAFT_4590"/>
<dbReference type="SMART" id="SM00823">
    <property type="entry name" value="PKS_PP"/>
    <property type="match status" value="2"/>
</dbReference>
<dbReference type="InterPro" id="IPR001242">
    <property type="entry name" value="Condensation_dom"/>
</dbReference>
<dbReference type="PROSITE" id="PS50075">
    <property type="entry name" value="CARRIER"/>
    <property type="match status" value="2"/>
</dbReference>